<evidence type="ECO:0000256" key="1">
    <source>
        <dbReference type="SAM" id="MobiDB-lite"/>
    </source>
</evidence>
<accession>A0AAW0DAP9</accession>
<proteinExistence type="predicted"/>
<protein>
    <submittedName>
        <fullName evidence="3">Acyl-n-acyltransferase</fullName>
    </submittedName>
</protein>
<sequence length="265" mass="29368">MPKPLPSGLQLRQARIEEVVSLANLLYLAPDDGTVYSFPHALEQPDEMKHMNMKWLQSLFHDPTSFIRIAVVTVDGNEQIVGFTNWKKREAEPQNPSKTRLVKLTDEVVAAENNDTASASDSPRAPVPNKARREAINRARQRAPSPDETIPCYGLSGLVIHPEYQGHGIGSLLVRWGLDKAADEHIPVFIGGEARGVNFYEKALGFKRLHATEYWLDAAGRDISREEVESGNEAWKFSNGGVSGAEVAWLPKGYILDWGGEILEG</sequence>
<dbReference type="PANTHER" id="PTHR42791">
    <property type="entry name" value="GNAT FAMILY ACETYLTRANSFERASE"/>
    <property type="match status" value="1"/>
</dbReference>
<dbReference type="AlphaFoldDB" id="A0AAW0DAP9"/>
<evidence type="ECO:0000313" key="4">
    <source>
        <dbReference type="Proteomes" id="UP001362999"/>
    </source>
</evidence>
<feature type="domain" description="N-acetyltransferase" evidence="2">
    <location>
        <begin position="67"/>
        <end position="226"/>
    </location>
</feature>
<dbReference type="InterPro" id="IPR016181">
    <property type="entry name" value="Acyl_CoA_acyltransferase"/>
</dbReference>
<dbReference type="EMBL" id="JAWWNJ010000009">
    <property type="protein sequence ID" value="KAK7048080.1"/>
    <property type="molecule type" value="Genomic_DNA"/>
</dbReference>
<keyword evidence="4" id="KW-1185">Reference proteome</keyword>
<evidence type="ECO:0000313" key="3">
    <source>
        <dbReference type="EMBL" id="KAK7048080.1"/>
    </source>
</evidence>
<dbReference type="Proteomes" id="UP001362999">
    <property type="component" value="Unassembled WGS sequence"/>
</dbReference>
<dbReference type="Gene3D" id="3.40.630.30">
    <property type="match status" value="1"/>
</dbReference>
<dbReference type="GO" id="GO:0016747">
    <property type="term" value="F:acyltransferase activity, transferring groups other than amino-acyl groups"/>
    <property type="evidence" value="ECO:0007669"/>
    <property type="project" value="InterPro"/>
</dbReference>
<dbReference type="SUPFAM" id="SSF55729">
    <property type="entry name" value="Acyl-CoA N-acyltransferases (Nat)"/>
    <property type="match status" value="1"/>
</dbReference>
<name>A0AAW0DAP9_9AGAR</name>
<dbReference type="CDD" id="cd04301">
    <property type="entry name" value="NAT_SF"/>
    <property type="match status" value="1"/>
</dbReference>
<reference evidence="3 4" key="1">
    <citation type="journal article" date="2024" name="J Genomics">
        <title>Draft genome sequencing and assembly of Favolaschia claudopus CIRM-BRFM 2984 isolated from oak limbs.</title>
        <authorList>
            <person name="Navarro D."/>
            <person name="Drula E."/>
            <person name="Chaduli D."/>
            <person name="Cazenave R."/>
            <person name="Ahrendt S."/>
            <person name="Wang J."/>
            <person name="Lipzen A."/>
            <person name="Daum C."/>
            <person name="Barry K."/>
            <person name="Grigoriev I.V."/>
            <person name="Favel A."/>
            <person name="Rosso M.N."/>
            <person name="Martin F."/>
        </authorList>
    </citation>
    <scope>NUCLEOTIDE SEQUENCE [LARGE SCALE GENOMIC DNA]</scope>
    <source>
        <strain evidence="3 4">CIRM-BRFM 2984</strain>
    </source>
</reference>
<comment type="caution">
    <text evidence="3">The sequence shown here is derived from an EMBL/GenBank/DDBJ whole genome shotgun (WGS) entry which is preliminary data.</text>
</comment>
<dbReference type="PROSITE" id="PS51186">
    <property type="entry name" value="GNAT"/>
    <property type="match status" value="1"/>
</dbReference>
<dbReference type="InterPro" id="IPR000182">
    <property type="entry name" value="GNAT_dom"/>
</dbReference>
<gene>
    <name evidence="3" type="ORF">R3P38DRAFT_1850202</name>
</gene>
<dbReference type="PANTHER" id="PTHR42791:SF1">
    <property type="entry name" value="N-ACETYLTRANSFERASE DOMAIN-CONTAINING PROTEIN"/>
    <property type="match status" value="1"/>
</dbReference>
<organism evidence="3 4">
    <name type="scientific">Favolaschia claudopus</name>
    <dbReference type="NCBI Taxonomy" id="2862362"/>
    <lineage>
        <taxon>Eukaryota</taxon>
        <taxon>Fungi</taxon>
        <taxon>Dikarya</taxon>
        <taxon>Basidiomycota</taxon>
        <taxon>Agaricomycotina</taxon>
        <taxon>Agaricomycetes</taxon>
        <taxon>Agaricomycetidae</taxon>
        <taxon>Agaricales</taxon>
        <taxon>Marasmiineae</taxon>
        <taxon>Mycenaceae</taxon>
        <taxon>Favolaschia</taxon>
    </lineage>
</organism>
<dbReference type="Pfam" id="PF00583">
    <property type="entry name" value="Acetyltransf_1"/>
    <property type="match status" value="1"/>
</dbReference>
<evidence type="ECO:0000259" key="2">
    <source>
        <dbReference type="PROSITE" id="PS51186"/>
    </source>
</evidence>
<feature type="region of interest" description="Disordered" evidence="1">
    <location>
        <begin position="112"/>
        <end position="147"/>
    </location>
</feature>
<dbReference type="InterPro" id="IPR052523">
    <property type="entry name" value="Trichothecene_AcTrans"/>
</dbReference>